<protein>
    <recommendedName>
        <fullName evidence="3">Phage protein</fullName>
    </recommendedName>
</protein>
<accession>A0AAF1A7D8</accession>
<dbReference type="Proteomes" id="UP000193179">
    <property type="component" value="Chromosome"/>
</dbReference>
<evidence type="ECO:0000313" key="1">
    <source>
        <dbReference type="EMBL" id="WNE86125.1"/>
    </source>
</evidence>
<sequence length="166" mass="18877">MSRNRQSAKKAGTAMETAVEHYLQWALDDQRIIRRRLHGSNDLGDIANIFFHGQPVCVEVKNTKLLNATKHYNEAVEEAGNLDSPYPWVVQKKSRVGLSTLERIGRQLAYTDWDTYNTMCALADNDRYFTPRIRTEFLGRRKQLVCVTLKSLALILNDGLPLGPEG</sequence>
<dbReference type="EMBL" id="CP133648">
    <property type="protein sequence ID" value="WNE86125.1"/>
    <property type="molecule type" value="Genomic_DNA"/>
</dbReference>
<proteinExistence type="predicted"/>
<dbReference type="RefSeq" id="WP_085346094.1">
    <property type="nucleotide sequence ID" value="NZ_CP133648.1"/>
</dbReference>
<reference evidence="1" key="1">
    <citation type="journal article" date="2016" name="Sci. Rep.">
        <title>Evaluation of genetic diversity among strains of the human gut commensal Bifidobacterium adolescentis.</title>
        <authorList>
            <person name="Duranti S."/>
            <person name="Milani C."/>
            <person name="Lugli G.A."/>
            <person name="Mancabelli L."/>
            <person name="Turroni F."/>
            <person name="Ferrario C."/>
            <person name="Mangifesta M."/>
            <person name="Viappiani A."/>
            <person name="Sanchez B."/>
            <person name="Margolles A."/>
            <person name="van Sinderen D."/>
            <person name="Ventura M."/>
        </authorList>
    </citation>
    <scope>NUCLEOTIDE SEQUENCE</scope>
    <source>
        <strain evidence="1">703B</strain>
    </source>
</reference>
<gene>
    <name evidence="1" type="ORF">B0703_04270</name>
</gene>
<evidence type="ECO:0008006" key="3">
    <source>
        <dbReference type="Google" id="ProtNLM"/>
    </source>
</evidence>
<dbReference type="AlphaFoldDB" id="A0AAF1A7D8"/>
<evidence type="ECO:0000313" key="2">
    <source>
        <dbReference type="Proteomes" id="UP000193179"/>
    </source>
</evidence>
<name>A0AAF1A7D8_BIFAD</name>
<organism evidence="1 2">
    <name type="scientific">Bifidobacterium adolescentis</name>
    <dbReference type="NCBI Taxonomy" id="1680"/>
    <lineage>
        <taxon>Bacteria</taxon>
        <taxon>Bacillati</taxon>
        <taxon>Actinomycetota</taxon>
        <taxon>Actinomycetes</taxon>
        <taxon>Bifidobacteriales</taxon>
        <taxon>Bifidobacteriaceae</taxon>
        <taxon>Bifidobacterium</taxon>
    </lineage>
</organism>
<reference evidence="1" key="2">
    <citation type="submission" date="2023-09" db="EMBL/GenBank/DDBJ databases">
        <title>Ecological and genomic based identification of the Bifidobacterium adolescentis prototype of the healthy human gut microbiota.</title>
        <authorList>
            <person name="Lugli G.A."/>
            <person name="Argentini C."/>
            <person name="Tarracchini C."/>
            <person name="Fontana F."/>
            <person name="Alessandri G."/>
            <person name="Mancabelli L."/>
            <person name="Milani C."/>
            <person name="Turroni F."/>
            <person name="Ventura M."/>
        </authorList>
    </citation>
    <scope>NUCLEOTIDE SEQUENCE</scope>
    <source>
        <strain evidence="1">703B</strain>
    </source>
</reference>